<evidence type="ECO:0000256" key="5">
    <source>
        <dbReference type="ARBA" id="ARBA00011271"/>
    </source>
</evidence>
<comment type="catalytic activity">
    <reaction evidence="1 10">
        <text>(2R,3S)-3-isopropylmalate = (2S)-2-isopropylmalate</text>
        <dbReference type="Rhea" id="RHEA:32287"/>
        <dbReference type="ChEBI" id="CHEBI:1178"/>
        <dbReference type="ChEBI" id="CHEBI:35121"/>
        <dbReference type="EC" id="4.2.1.33"/>
    </reaction>
</comment>
<dbReference type="SUPFAM" id="SSF52016">
    <property type="entry name" value="LeuD/IlvD-like"/>
    <property type="match status" value="1"/>
</dbReference>
<comment type="subunit">
    <text evidence="5 10">Heterodimer of LeuC and LeuD.</text>
</comment>
<dbReference type="InterPro" id="IPR033940">
    <property type="entry name" value="IPMI_Swivel"/>
</dbReference>
<evidence type="ECO:0000256" key="1">
    <source>
        <dbReference type="ARBA" id="ARBA00000491"/>
    </source>
</evidence>
<evidence type="ECO:0000256" key="3">
    <source>
        <dbReference type="ARBA" id="ARBA00004729"/>
    </source>
</evidence>
<evidence type="ECO:0000256" key="4">
    <source>
        <dbReference type="ARBA" id="ARBA00009845"/>
    </source>
</evidence>
<organism evidence="12 13">
    <name type="scientific">Marinobacter salinisoli</name>
    <dbReference type="NCBI Taxonomy" id="2769486"/>
    <lineage>
        <taxon>Bacteria</taxon>
        <taxon>Pseudomonadati</taxon>
        <taxon>Pseudomonadota</taxon>
        <taxon>Gammaproteobacteria</taxon>
        <taxon>Pseudomonadales</taxon>
        <taxon>Marinobacteraceae</taxon>
        <taxon>Marinobacter</taxon>
    </lineage>
</organism>
<dbReference type="InterPro" id="IPR050075">
    <property type="entry name" value="LeuD"/>
</dbReference>
<feature type="domain" description="Aconitase A/isopropylmalate dehydratase small subunit swivel" evidence="11">
    <location>
        <begin position="1"/>
        <end position="131"/>
    </location>
</feature>
<gene>
    <name evidence="10 12" type="primary">leuD</name>
    <name evidence="12" type="ORF">LPB19_16030</name>
</gene>
<proteinExistence type="inferred from homology"/>
<dbReference type="InterPro" id="IPR015928">
    <property type="entry name" value="Aconitase/3IPM_dehydase_swvl"/>
</dbReference>
<evidence type="ECO:0000256" key="10">
    <source>
        <dbReference type="HAMAP-Rule" id="MF_01031"/>
    </source>
</evidence>
<evidence type="ECO:0000256" key="6">
    <source>
        <dbReference type="ARBA" id="ARBA00022430"/>
    </source>
</evidence>
<comment type="similarity">
    <text evidence="4 10">Belongs to the LeuD family. LeuD type 1 subfamily.</text>
</comment>
<dbReference type="RefSeq" id="WP_206643879.1">
    <property type="nucleotide sequence ID" value="NZ_CP071247.1"/>
</dbReference>
<dbReference type="NCBIfam" id="NF002458">
    <property type="entry name" value="PRK01641.1"/>
    <property type="match status" value="1"/>
</dbReference>
<dbReference type="NCBIfam" id="TIGR00171">
    <property type="entry name" value="leuD"/>
    <property type="match status" value="1"/>
</dbReference>
<keyword evidence="13" id="KW-1185">Reference proteome</keyword>
<keyword evidence="6 10" id="KW-0432">Leucine biosynthesis</keyword>
<accession>A0ABX7MQV0</accession>
<keyword evidence="8 10" id="KW-0456">Lyase</keyword>
<evidence type="ECO:0000256" key="9">
    <source>
        <dbReference type="ARBA" id="ARBA00023304"/>
    </source>
</evidence>
<dbReference type="Gene3D" id="3.20.19.10">
    <property type="entry name" value="Aconitase, domain 4"/>
    <property type="match status" value="1"/>
</dbReference>
<dbReference type="PANTHER" id="PTHR43345">
    <property type="entry name" value="3-ISOPROPYLMALATE DEHYDRATASE SMALL SUBUNIT 2-RELATED-RELATED"/>
    <property type="match status" value="1"/>
</dbReference>
<dbReference type="Pfam" id="PF00694">
    <property type="entry name" value="Aconitase_C"/>
    <property type="match status" value="1"/>
</dbReference>
<dbReference type="CDD" id="cd01577">
    <property type="entry name" value="IPMI_Swivel"/>
    <property type="match status" value="1"/>
</dbReference>
<keyword evidence="7 10" id="KW-0028">Amino-acid biosynthesis</keyword>
<evidence type="ECO:0000256" key="2">
    <source>
        <dbReference type="ARBA" id="ARBA00002695"/>
    </source>
</evidence>
<dbReference type="EC" id="4.2.1.33" evidence="10"/>
<protein>
    <recommendedName>
        <fullName evidence="10">3-isopropylmalate dehydratase small subunit</fullName>
        <ecNumber evidence="10">4.2.1.33</ecNumber>
    </recommendedName>
    <alternativeName>
        <fullName evidence="10">Alpha-IPM isomerase</fullName>
        <shortName evidence="10">IPMI</shortName>
    </alternativeName>
    <alternativeName>
        <fullName evidence="10">Isopropylmalate isomerase</fullName>
    </alternativeName>
</protein>
<dbReference type="Proteomes" id="UP000663555">
    <property type="component" value="Chromosome"/>
</dbReference>
<dbReference type="GO" id="GO:0003861">
    <property type="term" value="F:3-isopropylmalate dehydratase activity"/>
    <property type="evidence" value="ECO:0007669"/>
    <property type="project" value="UniProtKB-EC"/>
</dbReference>
<dbReference type="InterPro" id="IPR000573">
    <property type="entry name" value="AconitaseA/IPMdHydase_ssu_swvl"/>
</dbReference>
<dbReference type="PANTHER" id="PTHR43345:SF5">
    <property type="entry name" value="3-ISOPROPYLMALATE DEHYDRATASE SMALL SUBUNIT"/>
    <property type="match status" value="1"/>
</dbReference>
<evidence type="ECO:0000313" key="13">
    <source>
        <dbReference type="Proteomes" id="UP000663555"/>
    </source>
</evidence>
<comment type="pathway">
    <text evidence="3 10">Amino-acid biosynthesis; L-leucine biosynthesis; L-leucine from 3-methyl-2-oxobutanoate: step 2/4.</text>
</comment>
<reference evidence="12 13" key="1">
    <citation type="submission" date="2021-03" db="EMBL/GenBank/DDBJ databases">
        <title>Genome sequencing of Marinobacter sp. LPB0319.</title>
        <authorList>
            <person name="Kim J."/>
        </authorList>
    </citation>
    <scope>NUCLEOTIDE SEQUENCE [LARGE SCALE GENOMIC DNA]</scope>
    <source>
        <strain evidence="12 13">LPB0319</strain>
    </source>
</reference>
<name>A0ABX7MQV0_9GAMM</name>
<evidence type="ECO:0000256" key="8">
    <source>
        <dbReference type="ARBA" id="ARBA00023239"/>
    </source>
</evidence>
<evidence type="ECO:0000313" key="12">
    <source>
        <dbReference type="EMBL" id="QSP94659.1"/>
    </source>
</evidence>
<dbReference type="EMBL" id="CP071247">
    <property type="protein sequence ID" value="QSP94659.1"/>
    <property type="molecule type" value="Genomic_DNA"/>
</dbReference>
<sequence>MEPFTQHTGTLLPFDRDNVDTDAILPKQYLKMLEKTGFGDFLFDDERYLDSGDVDTPLAERRANPEFILNRSPYSQASILVAGANFGCGSSREHAVWALRDFGFRVVLAKSFGDIFFNNCFNNGLLPIILDDTVIDELNVLAQTLPELAVTVDLDACEIRAGDRIWTFVVDRGRRENLLSGLDEIGRTLEYAESVRQYELNRKKLEPWLFQD</sequence>
<dbReference type="HAMAP" id="MF_01031">
    <property type="entry name" value="LeuD_type1"/>
    <property type="match status" value="1"/>
</dbReference>
<keyword evidence="9 10" id="KW-0100">Branched-chain amino acid biosynthesis</keyword>
<evidence type="ECO:0000256" key="7">
    <source>
        <dbReference type="ARBA" id="ARBA00022605"/>
    </source>
</evidence>
<comment type="function">
    <text evidence="2 10">Catalyzes the isomerization between 2-isopropylmalate and 3-isopropylmalate, via the formation of 2-isopropylmaleate.</text>
</comment>
<evidence type="ECO:0000259" key="11">
    <source>
        <dbReference type="Pfam" id="PF00694"/>
    </source>
</evidence>
<dbReference type="InterPro" id="IPR004431">
    <property type="entry name" value="3-IsopropMal_deHydase_ssu"/>
</dbReference>